<dbReference type="PANTHER" id="PTHR33223:SF6">
    <property type="entry name" value="CCHC-TYPE DOMAIN-CONTAINING PROTEIN"/>
    <property type="match status" value="1"/>
</dbReference>
<accession>A0A843XDA1</accession>
<dbReference type="EMBL" id="NMUH01007517">
    <property type="protein sequence ID" value="MQM17414.1"/>
    <property type="molecule type" value="Genomic_DNA"/>
</dbReference>
<evidence type="ECO:0000256" key="1">
    <source>
        <dbReference type="SAM" id="MobiDB-lite"/>
    </source>
</evidence>
<protein>
    <recommendedName>
        <fullName evidence="2">Retrotransposon gag domain-containing protein</fullName>
    </recommendedName>
</protein>
<feature type="region of interest" description="Disordered" evidence="1">
    <location>
        <begin position="225"/>
        <end position="273"/>
    </location>
</feature>
<organism evidence="3 4">
    <name type="scientific">Colocasia esculenta</name>
    <name type="common">Wild taro</name>
    <name type="synonym">Arum esculentum</name>
    <dbReference type="NCBI Taxonomy" id="4460"/>
    <lineage>
        <taxon>Eukaryota</taxon>
        <taxon>Viridiplantae</taxon>
        <taxon>Streptophyta</taxon>
        <taxon>Embryophyta</taxon>
        <taxon>Tracheophyta</taxon>
        <taxon>Spermatophyta</taxon>
        <taxon>Magnoliopsida</taxon>
        <taxon>Liliopsida</taxon>
        <taxon>Araceae</taxon>
        <taxon>Aroideae</taxon>
        <taxon>Colocasieae</taxon>
        <taxon>Colocasia</taxon>
    </lineage>
</organism>
<keyword evidence="4" id="KW-1185">Reference proteome</keyword>
<comment type="caution">
    <text evidence="3">The sequence shown here is derived from an EMBL/GenBank/DDBJ whole genome shotgun (WGS) entry which is preliminary data.</text>
</comment>
<feature type="compositionally biased region" description="Basic residues" evidence="1">
    <location>
        <begin position="236"/>
        <end position="247"/>
    </location>
</feature>
<reference evidence="3" key="1">
    <citation type="submission" date="2017-07" db="EMBL/GenBank/DDBJ databases">
        <title>Taro Niue Genome Assembly and Annotation.</title>
        <authorList>
            <person name="Atibalentja N."/>
            <person name="Keating K."/>
            <person name="Fields C.J."/>
        </authorList>
    </citation>
    <scope>NUCLEOTIDE SEQUENCE</scope>
    <source>
        <strain evidence="3">Niue_2</strain>
        <tissue evidence="3">Leaf</tissue>
    </source>
</reference>
<dbReference type="AlphaFoldDB" id="A0A843XDA1"/>
<name>A0A843XDA1_COLES</name>
<proteinExistence type="predicted"/>
<dbReference type="Pfam" id="PF03732">
    <property type="entry name" value="Retrotrans_gag"/>
    <property type="match status" value="1"/>
</dbReference>
<evidence type="ECO:0000313" key="3">
    <source>
        <dbReference type="EMBL" id="MQM17414.1"/>
    </source>
</evidence>
<feature type="domain" description="Retrotransposon gag" evidence="2">
    <location>
        <begin position="375"/>
        <end position="464"/>
    </location>
</feature>
<evidence type="ECO:0000259" key="2">
    <source>
        <dbReference type="Pfam" id="PF03732"/>
    </source>
</evidence>
<sequence length="576" mass="64555">MEQLDSMFGSFSCYMVFIPPPKELQTSTIDTTAQNEDKPTTLVYRRQPADSYIFDPSDEEEGLPYIVPQSEDRNLSPCASSNEPDNVPPLPNEKLLAPLSQMKLVKPKELSGSLPREFSQLDRTLPEADDKILQQLKSLPVNITMHMFSPLVEQDSGMVDFVLICTQTIKKANFKLLEMAITYGPLVINNHARFSYLATPIVFRDFSAIVGSPYFLGVVPAHQREGAAQKSPSNKSTKKIGRSRANIKARPATINGGTQMPSKDDAAKGAKPHPTQIRTYSSHVLGAIQDAAIQRHMIQTIIEDIFAQQGEVIQVANLYSVPYPIHHQLKKLLVACLKVPKLQKFDGHGSPLEHVAHYTTAMGDLAFDESYLLRYFTTSLTGVAFQWYSKLKSNSVADWADMQKKFINHFQTAERKVSLAELCSLKQKKRESAIDFIKRWREFSMKCDNPPVQEDAITICRRGLITAINEKLLGANTKSFDQLNSIVAEIEMFLAKQMAHTSHKGKFPKERNPPGKEVNVIDFSPGNEAKGAIISPPPKKKLEPKVPVPTLAERMKAPYSFKKEHTKKLFDLSLDN</sequence>
<dbReference type="PANTHER" id="PTHR33223">
    <property type="entry name" value="CCHC-TYPE DOMAIN-CONTAINING PROTEIN"/>
    <property type="match status" value="1"/>
</dbReference>
<evidence type="ECO:0000313" key="4">
    <source>
        <dbReference type="Proteomes" id="UP000652761"/>
    </source>
</evidence>
<dbReference type="InterPro" id="IPR005162">
    <property type="entry name" value="Retrotrans_gag_dom"/>
</dbReference>
<gene>
    <name evidence="3" type="ORF">Taro_050385</name>
</gene>
<dbReference type="Proteomes" id="UP000652761">
    <property type="component" value="Unassembled WGS sequence"/>
</dbReference>